<feature type="transmembrane region" description="Helical" evidence="8">
    <location>
        <begin position="375"/>
        <end position="396"/>
    </location>
</feature>
<keyword evidence="3" id="KW-1003">Cell membrane</keyword>
<comment type="subcellular location">
    <subcellularLocation>
        <location evidence="1">Cell inner membrane</location>
        <topology evidence="1">Multi-pass membrane protein</topology>
    </subcellularLocation>
</comment>
<dbReference type="Pfam" id="PF00482">
    <property type="entry name" value="T2SSF"/>
    <property type="match status" value="2"/>
</dbReference>
<keyword evidence="11" id="KW-1185">Reference proteome</keyword>
<dbReference type="Proteomes" id="UP000253490">
    <property type="component" value="Unassembled WGS sequence"/>
</dbReference>
<evidence type="ECO:0000256" key="5">
    <source>
        <dbReference type="ARBA" id="ARBA00022692"/>
    </source>
</evidence>
<dbReference type="InterPro" id="IPR018076">
    <property type="entry name" value="T2SS_GspF_dom"/>
</dbReference>
<evidence type="ECO:0000256" key="3">
    <source>
        <dbReference type="ARBA" id="ARBA00022475"/>
    </source>
</evidence>
<keyword evidence="6 8" id="KW-1133">Transmembrane helix</keyword>
<organism evidence="10 11">
    <name type="scientific">Alkalibaculum bacchi</name>
    <dbReference type="NCBI Taxonomy" id="645887"/>
    <lineage>
        <taxon>Bacteria</taxon>
        <taxon>Bacillati</taxon>
        <taxon>Bacillota</taxon>
        <taxon>Clostridia</taxon>
        <taxon>Eubacteriales</taxon>
        <taxon>Eubacteriaceae</taxon>
        <taxon>Alkalibaculum</taxon>
    </lineage>
</organism>
<protein>
    <submittedName>
        <fullName evidence="10">Type IV pilus assembly protein PilC</fullName>
    </submittedName>
</protein>
<dbReference type="InterPro" id="IPR003004">
    <property type="entry name" value="GspF/PilC"/>
</dbReference>
<dbReference type="PRINTS" id="PR00812">
    <property type="entry name" value="BCTERIALGSPF"/>
</dbReference>
<keyword evidence="4" id="KW-0997">Cell inner membrane</keyword>
<evidence type="ECO:0000259" key="9">
    <source>
        <dbReference type="Pfam" id="PF00482"/>
    </source>
</evidence>
<sequence length="403" mass="45681">MAVYQYKAKDKTGRTIKGHFEAQSREEVLKYMRERSYYPLSVEIQKKSWNINVNLDINRRVKVRDLAIFCRQFATTLKSGITVVEGLSLLSKQTVHKKLSQVISDICDDILKGNSLSEAMSKETSVFPNLLISMVESGEASSNLDRVMEDMADHFEKQHKLNQKIKSAFTYPVIVSIVAVLVVGLLLTFVMPTFVGIFDSFGSELPFPTKMILWISNSLKNFWYIYLFIISTTIFSLKKYIDTPKGRFIVDKLKIKMPLFGELNNKVFMERFASTISVLLSSGVDILDAIEIVQKVVGNEYIKASLEKVKIGVREGYGLGKTIESTRVFPPLVYQMIDIGERSGSLDYVLKKISTFYEDEVENSIQQLTTMIEPLIIVFLGGIVGFIVISMILPVFDLYNIIG</sequence>
<evidence type="ECO:0000256" key="1">
    <source>
        <dbReference type="ARBA" id="ARBA00004429"/>
    </source>
</evidence>
<dbReference type="EMBL" id="QNRX01000003">
    <property type="protein sequence ID" value="RBP68382.1"/>
    <property type="molecule type" value="Genomic_DNA"/>
</dbReference>
<dbReference type="OrthoDB" id="9805682at2"/>
<evidence type="ECO:0000256" key="6">
    <source>
        <dbReference type="ARBA" id="ARBA00022989"/>
    </source>
</evidence>
<evidence type="ECO:0000256" key="8">
    <source>
        <dbReference type="SAM" id="Phobius"/>
    </source>
</evidence>
<comment type="similarity">
    <text evidence="2">Belongs to the GSP F family.</text>
</comment>
<dbReference type="PANTHER" id="PTHR30012">
    <property type="entry name" value="GENERAL SECRETION PATHWAY PROTEIN"/>
    <property type="match status" value="1"/>
</dbReference>
<dbReference type="Gene3D" id="1.20.81.30">
    <property type="entry name" value="Type II secretion system (T2SS), domain F"/>
    <property type="match status" value="2"/>
</dbReference>
<dbReference type="InterPro" id="IPR042094">
    <property type="entry name" value="T2SS_GspF_sf"/>
</dbReference>
<feature type="transmembrane region" description="Helical" evidence="8">
    <location>
        <begin position="168"/>
        <end position="201"/>
    </location>
</feature>
<comment type="caution">
    <text evidence="10">The sequence shown here is derived from an EMBL/GenBank/DDBJ whole genome shotgun (WGS) entry which is preliminary data.</text>
</comment>
<evidence type="ECO:0000313" key="10">
    <source>
        <dbReference type="EMBL" id="RBP68382.1"/>
    </source>
</evidence>
<feature type="domain" description="Type II secretion system protein GspF" evidence="9">
    <location>
        <begin position="69"/>
        <end position="192"/>
    </location>
</feature>
<evidence type="ECO:0000256" key="4">
    <source>
        <dbReference type="ARBA" id="ARBA00022519"/>
    </source>
</evidence>
<gene>
    <name evidence="10" type="ORF">DES36_103144</name>
</gene>
<proteinExistence type="inferred from homology"/>
<dbReference type="GO" id="GO:0005886">
    <property type="term" value="C:plasma membrane"/>
    <property type="evidence" value="ECO:0007669"/>
    <property type="project" value="UniProtKB-SubCell"/>
</dbReference>
<name>A0A366IF85_9FIRM</name>
<keyword evidence="7 8" id="KW-0472">Membrane</keyword>
<accession>A0A366IF85</accession>
<keyword evidence="5 8" id="KW-0812">Transmembrane</keyword>
<dbReference type="FunFam" id="1.20.81.30:FF:000001">
    <property type="entry name" value="Type II secretion system protein F"/>
    <property type="match status" value="2"/>
</dbReference>
<evidence type="ECO:0000256" key="2">
    <source>
        <dbReference type="ARBA" id="ARBA00005745"/>
    </source>
</evidence>
<dbReference type="AlphaFoldDB" id="A0A366IF85"/>
<feature type="domain" description="Type II secretion system protein GspF" evidence="9">
    <location>
        <begin position="272"/>
        <end position="394"/>
    </location>
</feature>
<dbReference type="PANTHER" id="PTHR30012:SF0">
    <property type="entry name" value="TYPE II SECRETION SYSTEM PROTEIN F-RELATED"/>
    <property type="match status" value="1"/>
</dbReference>
<evidence type="ECO:0000256" key="7">
    <source>
        <dbReference type="ARBA" id="ARBA00023136"/>
    </source>
</evidence>
<dbReference type="RefSeq" id="WP_113919809.1">
    <property type="nucleotide sequence ID" value="NZ_QNRX01000003.1"/>
</dbReference>
<evidence type="ECO:0000313" key="11">
    <source>
        <dbReference type="Proteomes" id="UP000253490"/>
    </source>
</evidence>
<reference evidence="10 11" key="1">
    <citation type="submission" date="2018-06" db="EMBL/GenBank/DDBJ databases">
        <title>Genomic Encyclopedia of Type Strains, Phase IV (KMG-IV): sequencing the most valuable type-strain genomes for metagenomic binning, comparative biology and taxonomic classification.</title>
        <authorList>
            <person name="Goeker M."/>
        </authorList>
    </citation>
    <scope>NUCLEOTIDE SEQUENCE [LARGE SCALE GENOMIC DNA]</scope>
    <source>
        <strain evidence="10 11">DSM 22112</strain>
    </source>
</reference>